<dbReference type="SMART" id="SM00494">
    <property type="entry name" value="ChtBD2"/>
    <property type="match status" value="1"/>
</dbReference>
<keyword evidence="5" id="KW-0378">Hydrolase</keyword>
<keyword evidence="8" id="KW-0326">Glycosidase</keyword>
<dbReference type="InterPro" id="IPR036508">
    <property type="entry name" value="Chitin-bd_dom_sf"/>
</dbReference>
<keyword evidence="9" id="KW-0624">Polysaccharide degradation</keyword>
<dbReference type="InterPro" id="IPR050314">
    <property type="entry name" value="Glycosyl_Hydrlase_18"/>
</dbReference>
<evidence type="ECO:0000256" key="2">
    <source>
        <dbReference type="ARBA" id="ARBA00009121"/>
    </source>
</evidence>
<dbReference type="InterPro" id="IPR011583">
    <property type="entry name" value="Chitinase_II/V-like_cat"/>
</dbReference>
<sequence length="606" mass="67751">MDVSYVNMYLIFPADQNIEPKLKCRSCDEYALFGRTNGNLKPIAFWHVNCHYPDYYSVGDVARQGFRPPKDVVLLVKDEENGLLQRPTAVRYLIEGKRPNTGIQCVHESVLIKGKLFPVWDDIGIEEPIGIGVWALGKYPGTKGYPCHIVCYITNWAQYRPEPAKFLPANTDPKLCTHVTYAFAIIKDNKIATFEWNDETLYAETNALKQRNPALVTLLAVGGWNFGSKFSEMLSTATNRKTFIDSAVLFLRKYKFDGLDLDFEYPGSRGSPPEDKHRFTLLIKELSAAFEAETKRSGQNKLLLTAAVAAGKDTIDSAYEVEELNTYLDFIGVMTYDFHGGSFEKITGHNSPLYAGDHPQENEYFNCKKAMNYWVKKGATPAKLLMGFPTYGRTFRLSTDDTSVGAPASGPGSAGRYTREEGFWSYYEICDFIKKGATVEWIQDQAVPYAYKDSDWVGYDDTRSLRFKAQFVKDNNFSGAILWAVDLDDFKGSFCGDGPYPLMNVLKKSLSGNVCGGAGIVPTGIVPTEIVPTEIPEPTSTPEPTTVSPDNFCKDKPDGNYVYPPDPHKFYSCANGNTHIMDCPAGLVFDEDKGICDYPTNIFTVY</sequence>
<dbReference type="SUPFAM" id="SSF54556">
    <property type="entry name" value="Chitinase insertion domain"/>
    <property type="match status" value="1"/>
</dbReference>
<dbReference type="PROSITE" id="PS01095">
    <property type="entry name" value="GH18_1"/>
    <property type="match status" value="1"/>
</dbReference>
<evidence type="ECO:0000256" key="7">
    <source>
        <dbReference type="ARBA" id="ARBA00023157"/>
    </source>
</evidence>
<dbReference type="PANTHER" id="PTHR11177:SF248">
    <property type="entry name" value="CHITOTRIOSIDASE-1"/>
    <property type="match status" value="1"/>
</dbReference>
<evidence type="ECO:0000313" key="12">
    <source>
        <dbReference type="EMBL" id="KAH0619003.1"/>
    </source>
</evidence>
<evidence type="ECO:0000256" key="5">
    <source>
        <dbReference type="ARBA" id="ARBA00022801"/>
    </source>
</evidence>
<dbReference type="SMART" id="SM00636">
    <property type="entry name" value="Glyco_18"/>
    <property type="match status" value="1"/>
</dbReference>
<comment type="similarity">
    <text evidence="2">Belongs to the glycosyl hydrolase 18 family. Chitinase class II subfamily.</text>
</comment>
<comment type="catalytic activity">
    <reaction evidence="1">
        <text>Random endo-hydrolysis of N-acetyl-beta-D-glucosaminide (1-&gt;4)-beta-linkages in chitin and chitodextrins.</text>
        <dbReference type="EC" id="3.2.1.14"/>
    </reaction>
</comment>
<reference evidence="12 13" key="1">
    <citation type="journal article" date="2022" name="Gigascience">
        <title>A chromosome-level genome assembly and annotation of the desert horned lizard, Phrynosoma platyrhinos, provides insight into chromosomal rearrangements among reptiles.</title>
        <authorList>
            <person name="Koochekian N."/>
            <person name="Ascanio A."/>
            <person name="Farleigh K."/>
            <person name="Card D.C."/>
            <person name="Schield D.R."/>
            <person name="Castoe T.A."/>
            <person name="Jezkova T."/>
        </authorList>
    </citation>
    <scope>NUCLEOTIDE SEQUENCE [LARGE SCALE GENOMIC DNA]</scope>
    <source>
        <strain evidence="12">NK-2021</strain>
    </source>
</reference>
<proteinExistence type="inferred from homology"/>
<keyword evidence="7" id="KW-1015">Disulfide bond</keyword>
<dbReference type="PANTHER" id="PTHR11177">
    <property type="entry name" value="CHITINASE"/>
    <property type="match status" value="1"/>
</dbReference>
<accession>A0ABQ7SNU1</accession>
<evidence type="ECO:0000256" key="1">
    <source>
        <dbReference type="ARBA" id="ARBA00000822"/>
    </source>
</evidence>
<dbReference type="InterPro" id="IPR001579">
    <property type="entry name" value="Glyco_hydro_18_chit_AS"/>
</dbReference>
<feature type="domain" description="Chitin-binding type-2" evidence="10">
    <location>
        <begin position="550"/>
        <end position="606"/>
    </location>
</feature>
<dbReference type="EMBL" id="JAIPUX010005289">
    <property type="protein sequence ID" value="KAH0619003.1"/>
    <property type="molecule type" value="Genomic_DNA"/>
</dbReference>
<dbReference type="Proteomes" id="UP000826234">
    <property type="component" value="Unassembled WGS sequence"/>
</dbReference>
<evidence type="ECO:0000259" key="10">
    <source>
        <dbReference type="PROSITE" id="PS50940"/>
    </source>
</evidence>
<dbReference type="Gene3D" id="3.10.50.10">
    <property type="match status" value="1"/>
</dbReference>
<evidence type="ECO:0000256" key="4">
    <source>
        <dbReference type="ARBA" id="ARBA00022669"/>
    </source>
</evidence>
<keyword evidence="6" id="KW-0146">Chitin degradation</keyword>
<evidence type="ECO:0000256" key="9">
    <source>
        <dbReference type="ARBA" id="ARBA00023326"/>
    </source>
</evidence>
<dbReference type="InterPro" id="IPR001223">
    <property type="entry name" value="Glyco_hydro18_cat"/>
</dbReference>
<comment type="caution">
    <text evidence="12">The sequence shown here is derived from an EMBL/GenBank/DDBJ whole genome shotgun (WGS) entry which is preliminary data.</text>
</comment>
<evidence type="ECO:0000313" key="13">
    <source>
        <dbReference type="Proteomes" id="UP000826234"/>
    </source>
</evidence>
<dbReference type="PROSITE" id="PS51910">
    <property type="entry name" value="GH18_2"/>
    <property type="match status" value="1"/>
</dbReference>
<dbReference type="Pfam" id="PF00704">
    <property type="entry name" value="Glyco_hydro_18"/>
    <property type="match status" value="1"/>
</dbReference>
<name>A0ABQ7SNU1_PHRPL</name>
<keyword evidence="9" id="KW-0119">Carbohydrate metabolism</keyword>
<dbReference type="EC" id="3.2.1.14" evidence="3"/>
<dbReference type="CDD" id="cd02872">
    <property type="entry name" value="GH18_chitolectin_chitotriosidase"/>
    <property type="match status" value="1"/>
</dbReference>
<evidence type="ECO:0000259" key="11">
    <source>
        <dbReference type="PROSITE" id="PS51910"/>
    </source>
</evidence>
<keyword evidence="4" id="KW-0147">Chitin-binding</keyword>
<dbReference type="Gene3D" id="3.20.20.80">
    <property type="entry name" value="Glycosidases"/>
    <property type="match status" value="1"/>
</dbReference>
<dbReference type="InterPro" id="IPR017853">
    <property type="entry name" value="GH"/>
</dbReference>
<evidence type="ECO:0000256" key="8">
    <source>
        <dbReference type="ARBA" id="ARBA00023295"/>
    </source>
</evidence>
<dbReference type="Gene3D" id="2.170.140.10">
    <property type="entry name" value="Chitin binding domain"/>
    <property type="match status" value="1"/>
</dbReference>
<protein>
    <recommendedName>
        <fullName evidence="3">chitinase</fullName>
        <ecNumber evidence="3">3.2.1.14</ecNumber>
    </recommendedName>
</protein>
<evidence type="ECO:0000256" key="6">
    <source>
        <dbReference type="ARBA" id="ARBA00023024"/>
    </source>
</evidence>
<feature type="domain" description="GH18" evidence="11">
    <location>
        <begin position="147"/>
        <end position="513"/>
    </location>
</feature>
<dbReference type="InterPro" id="IPR029070">
    <property type="entry name" value="Chitinase_insertion_sf"/>
</dbReference>
<gene>
    <name evidence="12" type="ORF">JD844_018602</name>
</gene>
<dbReference type="InterPro" id="IPR002557">
    <property type="entry name" value="Chitin-bd_dom"/>
</dbReference>
<keyword evidence="13" id="KW-1185">Reference proteome</keyword>
<dbReference type="Pfam" id="PF01607">
    <property type="entry name" value="CBM_14"/>
    <property type="match status" value="1"/>
</dbReference>
<dbReference type="SUPFAM" id="SSF57625">
    <property type="entry name" value="Invertebrate chitin-binding proteins"/>
    <property type="match status" value="1"/>
</dbReference>
<dbReference type="SUPFAM" id="SSF51445">
    <property type="entry name" value="(Trans)glycosidases"/>
    <property type="match status" value="1"/>
</dbReference>
<evidence type="ECO:0000256" key="3">
    <source>
        <dbReference type="ARBA" id="ARBA00012729"/>
    </source>
</evidence>
<dbReference type="PROSITE" id="PS50940">
    <property type="entry name" value="CHIT_BIND_II"/>
    <property type="match status" value="1"/>
</dbReference>
<organism evidence="12 13">
    <name type="scientific">Phrynosoma platyrhinos</name>
    <name type="common">Desert horned lizard</name>
    <dbReference type="NCBI Taxonomy" id="52577"/>
    <lineage>
        <taxon>Eukaryota</taxon>
        <taxon>Metazoa</taxon>
        <taxon>Chordata</taxon>
        <taxon>Craniata</taxon>
        <taxon>Vertebrata</taxon>
        <taxon>Euteleostomi</taxon>
        <taxon>Lepidosauria</taxon>
        <taxon>Squamata</taxon>
        <taxon>Bifurcata</taxon>
        <taxon>Unidentata</taxon>
        <taxon>Episquamata</taxon>
        <taxon>Toxicofera</taxon>
        <taxon>Iguania</taxon>
        <taxon>Phrynosomatidae</taxon>
        <taxon>Phrynosomatinae</taxon>
        <taxon>Phrynosoma</taxon>
    </lineage>
</organism>